<dbReference type="Gene3D" id="3.30.420.40">
    <property type="match status" value="1"/>
</dbReference>
<dbReference type="NCBIfam" id="NF001417">
    <property type="entry name" value="PRK00292.1-4"/>
    <property type="match status" value="1"/>
</dbReference>
<dbReference type="GO" id="GO:0006096">
    <property type="term" value="P:glycolytic process"/>
    <property type="evidence" value="ECO:0007669"/>
    <property type="project" value="UniProtKB-UniRule"/>
</dbReference>
<proteinExistence type="inferred from homology"/>
<protein>
    <recommendedName>
        <fullName evidence="3">Glucokinase</fullName>
        <ecNumber evidence="3">2.7.1.2</ecNumber>
    </recommendedName>
    <alternativeName>
        <fullName evidence="3">Glucose kinase</fullName>
    </alternativeName>
</protein>
<comment type="catalytic activity">
    <reaction evidence="3">
        <text>D-glucose + ATP = D-glucose 6-phosphate + ADP + H(+)</text>
        <dbReference type="Rhea" id="RHEA:17825"/>
        <dbReference type="ChEBI" id="CHEBI:4167"/>
        <dbReference type="ChEBI" id="CHEBI:15378"/>
        <dbReference type="ChEBI" id="CHEBI:30616"/>
        <dbReference type="ChEBI" id="CHEBI:61548"/>
        <dbReference type="ChEBI" id="CHEBI:456216"/>
        <dbReference type="EC" id="2.7.1.2"/>
    </reaction>
</comment>
<reference evidence="5 6" key="1">
    <citation type="journal article" date="2012" name="J. Bacteriol.">
        <title>Genome Sequence of Nitratireductor indicus Type Strain C115.</title>
        <authorList>
            <person name="Lai Q."/>
            <person name="Li G."/>
            <person name="Yu Z."/>
            <person name="Shao Z."/>
        </authorList>
    </citation>
    <scope>NUCLEOTIDE SEQUENCE [LARGE SCALE GENOMIC DNA]</scope>
    <source>
        <strain evidence="5 6">C115</strain>
    </source>
</reference>
<accession>K2PKR9</accession>
<evidence type="ECO:0000313" key="5">
    <source>
        <dbReference type="EMBL" id="EKF41702.1"/>
    </source>
</evidence>
<gene>
    <name evidence="3 5" type="primary">glk</name>
    <name evidence="5" type="ORF">NA8A_13834</name>
</gene>
<dbReference type="GO" id="GO:0004340">
    <property type="term" value="F:glucokinase activity"/>
    <property type="evidence" value="ECO:0007669"/>
    <property type="project" value="UniProtKB-UniRule"/>
</dbReference>
<dbReference type="SUPFAM" id="SSF53067">
    <property type="entry name" value="Actin-like ATPase domain"/>
    <property type="match status" value="1"/>
</dbReference>
<evidence type="ECO:0000256" key="1">
    <source>
        <dbReference type="ARBA" id="ARBA00022679"/>
    </source>
</evidence>
<dbReference type="InterPro" id="IPR003836">
    <property type="entry name" value="Glucokinase"/>
</dbReference>
<dbReference type="STRING" id="721133.SAMN05216176_109180"/>
<dbReference type="GO" id="GO:0005524">
    <property type="term" value="F:ATP binding"/>
    <property type="evidence" value="ECO:0007669"/>
    <property type="project" value="UniProtKB-UniRule"/>
</dbReference>
<dbReference type="InterPro" id="IPR043129">
    <property type="entry name" value="ATPase_NBD"/>
</dbReference>
<dbReference type="Proteomes" id="UP000007374">
    <property type="component" value="Unassembled WGS sequence"/>
</dbReference>
<comment type="similarity">
    <text evidence="3 4">Belongs to the bacterial glucokinase family.</text>
</comment>
<dbReference type="EMBL" id="AMSI01000009">
    <property type="protein sequence ID" value="EKF41702.1"/>
    <property type="molecule type" value="Genomic_DNA"/>
</dbReference>
<keyword evidence="1 3" id="KW-0808">Transferase</keyword>
<dbReference type="HAMAP" id="MF_00524">
    <property type="entry name" value="Glucokinase"/>
    <property type="match status" value="1"/>
</dbReference>
<dbReference type="PATRIC" id="fig|1231190.3.peg.2872"/>
<dbReference type="Gene3D" id="3.40.367.20">
    <property type="match status" value="1"/>
</dbReference>
<dbReference type="GO" id="GO:0005829">
    <property type="term" value="C:cytosol"/>
    <property type="evidence" value="ECO:0007669"/>
    <property type="project" value="TreeGrafter"/>
</dbReference>
<keyword evidence="6" id="KW-1185">Reference proteome</keyword>
<keyword evidence="3" id="KW-0324">Glycolysis</keyword>
<sequence length="375" mass="40531">MPDIRIDAERQRDCAPGWVDRAPEEPGRDLTIAMHFRNENDAALRFPVLIGDIGGTNARFAILLDSNAEPKTFPVVQTADYETIDEAIQSAILDRTSILPRSAVLAVAGPVDGDEIDLTNCGWVVRPRQMMETMGISDIVVINDFEAQALASVALGDEHLEMVCPGRTEATGSRVVLGPGTGLGMAGLVHAQHTWFPVPGEGGHVDLGPRTERDLEIFPHIERIEGRVSAEQILCGRGLVNLYRAIARADGKDASYETPAEITGAGLSGVDPVAVETLDLFVTYLGRLAGDMALIFMSRGGVYLTGGIAQKIVPTLKNGKFRAAFEDKAPHEALMRDIPTYVITHPMAALSGLAAFARTPVRFGVETQGRRWRRG</sequence>
<dbReference type="PANTHER" id="PTHR47690">
    <property type="entry name" value="GLUCOKINASE"/>
    <property type="match status" value="1"/>
</dbReference>
<dbReference type="Pfam" id="PF02685">
    <property type="entry name" value="Glucokinase"/>
    <property type="match status" value="1"/>
</dbReference>
<dbReference type="InterPro" id="IPR050201">
    <property type="entry name" value="Bacterial_glucokinase"/>
</dbReference>
<keyword evidence="2 3" id="KW-0418">Kinase</keyword>
<dbReference type="CDD" id="cd24008">
    <property type="entry name" value="ASKHA_NBD_GLK"/>
    <property type="match status" value="1"/>
</dbReference>
<dbReference type="EC" id="2.7.1.2" evidence="3"/>
<comment type="subcellular location">
    <subcellularLocation>
        <location evidence="3">Cytoplasm</location>
    </subcellularLocation>
</comment>
<evidence type="ECO:0000256" key="3">
    <source>
        <dbReference type="HAMAP-Rule" id="MF_00524"/>
    </source>
</evidence>
<dbReference type="GO" id="GO:0005536">
    <property type="term" value="F:D-glucose binding"/>
    <property type="evidence" value="ECO:0007669"/>
    <property type="project" value="InterPro"/>
</dbReference>
<evidence type="ECO:0000256" key="4">
    <source>
        <dbReference type="RuleBase" id="RU004046"/>
    </source>
</evidence>
<dbReference type="AlphaFoldDB" id="K2PKR9"/>
<keyword evidence="3" id="KW-0547">Nucleotide-binding</keyword>
<comment type="caution">
    <text evidence="5">The sequence shown here is derived from an EMBL/GenBank/DDBJ whole genome shotgun (WGS) entry which is preliminary data.</text>
</comment>
<feature type="binding site" evidence="3">
    <location>
        <begin position="51"/>
        <end position="56"/>
    </location>
    <ligand>
        <name>ATP</name>
        <dbReference type="ChEBI" id="CHEBI:30616"/>
    </ligand>
</feature>
<organism evidence="5 6">
    <name type="scientific">Nitratireductor indicus C115</name>
    <dbReference type="NCBI Taxonomy" id="1231190"/>
    <lineage>
        <taxon>Bacteria</taxon>
        <taxon>Pseudomonadati</taxon>
        <taxon>Pseudomonadota</taxon>
        <taxon>Alphaproteobacteria</taxon>
        <taxon>Hyphomicrobiales</taxon>
        <taxon>Phyllobacteriaceae</taxon>
        <taxon>Nitratireductor</taxon>
    </lineage>
</organism>
<dbReference type="eggNOG" id="COG0837">
    <property type="taxonomic scope" value="Bacteria"/>
</dbReference>
<keyword evidence="3" id="KW-0067">ATP-binding</keyword>
<evidence type="ECO:0000256" key="2">
    <source>
        <dbReference type="ARBA" id="ARBA00022777"/>
    </source>
</evidence>
<name>K2PKR9_9HYPH</name>
<dbReference type="PANTHER" id="PTHR47690:SF1">
    <property type="entry name" value="GLUCOKINASE"/>
    <property type="match status" value="1"/>
</dbReference>
<evidence type="ECO:0000313" key="6">
    <source>
        <dbReference type="Proteomes" id="UP000007374"/>
    </source>
</evidence>
<dbReference type="NCBIfam" id="TIGR00749">
    <property type="entry name" value="glk"/>
    <property type="match status" value="1"/>
</dbReference>
<keyword evidence="3" id="KW-0963">Cytoplasm</keyword>